<evidence type="ECO:0000313" key="2">
    <source>
        <dbReference type="Proteomes" id="UP000789375"/>
    </source>
</evidence>
<accession>A0A9N8YPD6</accession>
<organism evidence="1 2">
    <name type="scientific">Funneliformis mosseae</name>
    <name type="common">Endomycorrhizal fungus</name>
    <name type="synonym">Glomus mosseae</name>
    <dbReference type="NCBI Taxonomy" id="27381"/>
    <lineage>
        <taxon>Eukaryota</taxon>
        <taxon>Fungi</taxon>
        <taxon>Fungi incertae sedis</taxon>
        <taxon>Mucoromycota</taxon>
        <taxon>Glomeromycotina</taxon>
        <taxon>Glomeromycetes</taxon>
        <taxon>Glomerales</taxon>
        <taxon>Glomeraceae</taxon>
        <taxon>Funneliformis</taxon>
    </lineage>
</organism>
<gene>
    <name evidence="1" type="ORF">FMOSSE_LOCUS554</name>
</gene>
<dbReference type="EMBL" id="CAJVPP010000054">
    <property type="protein sequence ID" value="CAG8437886.1"/>
    <property type="molecule type" value="Genomic_DNA"/>
</dbReference>
<evidence type="ECO:0000313" key="1">
    <source>
        <dbReference type="EMBL" id="CAG8437886.1"/>
    </source>
</evidence>
<sequence length="57" mass="6392">MDVSAGYICRILRSDTLQILTDVKCFEKVLKCMILTIVSKTIDVVEGINDDDTLDDL</sequence>
<proteinExistence type="predicted"/>
<protein>
    <submittedName>
        <fullName evidence="1">1359_t:CDS:1</fullName>
    </submittedName>
</protein>
<dbReference type="Proteomes" id="UP000789375">
    <property type="component" value="Unassembled WGS sequence"/>
</dbReference>
<reference evidence="1" key="1">
    <citation type="submission" date="2021-06" db="EMBL/GenBank/DDBJ databases">
        <authorList>
            <person name="Kallberg Y."/>
            <person name="Tangrot J."/>
            <person name="Rosling A."/>
        </authorList>
    </citation>
    <scope>NUCLEOTIDE SEQUENCE</scope>
    <source>
        <strain evidence="1">87-6 pot B 2015</strain>
    </source>
</reference>
<comment type="caution">
    <text evidence="1">The sequence shown here is derived from an EMBL/GenBank/DDBJ whole genome shotgun (WGS) entry which is preliminary data.</text>
</comment>
<name>A0A9N8YPD6_FUNMO</name>
<dbReference type="AlphaFoldDB" id="A0A9N8YPD6"/>
<keyword evidence="2" id="KW-1185">Reference proteome</keyword>